<keyword evidence="2" id="KW-1185">Reference proteome</keyword>
<dbReference type="RefSeq" id="WP_307156060.1">
    <property type="nucleotide sequence ID" value="NZ_JAUSWH010000001.1"/>
</dbReference>
<proteinExistence type="predicted"/>
<dbReference type="Proteomes" id="UP001235269">
    <property type="component" value="Unassembled WGS sequence"/>
</dbReference>
<name>A0ABU0I6H7_9HYPH</name>
<reference evidence="1 2" key="1">
    <citation type="submission" date="2023-07" db="EMBL/GenBank/DDBJ databases">
        <title>Genomic Encyclopedia of Type Strains, Phase IV (KMG-IV): sequencing the most valuable type-strain genomes for metagenomic binning, comparative biology and taxonomic classification.</title>
        <authorList>
            <person name="Goeker M."/>
        </authorList>
    </citation>
    <scope>NUCLEOTIDE SEQUENCE [LARGE SCALE GENOMIC DNA]</scope>
    <source>
        <strain evidence="1 2">DSM 100301</strain>
    </source>
</reference>
<organism evidence="1 2">
    <name type="scientific">Rhizobium paknamense</name>
    <dbReference type="NCBI Taxonomy" id="1206817"/>
    <lineage>
        <taxon>Bacteria</taxon>
        <taxon>Pseudomonadati</taxon>
        <taxon>Pseudomonadota</taxon>
        <taxon>Alphaproteobacteria</taxon>
        <taxon>Hyphomicrobiales</taxon>
        <taxon>Rhizobiaceae</taxon>
        <taxon>Rhizobium/Agrobacterium group</taxon>
        <taxon>Rhizobium</taxon>
    </lineage>
</organism>
<gene>
    <name evidence="1" type="ORF">QO005_000142</name>
</gene>
<accession>A0ABU0I6H7</accession>
<evidence type="ECO:0000313" key="1">
    <source>
        <dbReference type="EMBL" id="MDQ0453827.1"/>
    </source>
</evidence>
<dbReference type="EMBL" id="JAUSWH010000001">
    <property type="protein sequence ID" value="MDQ0453827.1"/>
    <property type="molecule type" value="Genomic_DNA"/>
</dbReference>
<protein>
    <submittedName>
        <fullName evidence="1">Uncharacterized protein</fullName>
    </submittedName>
</protein>
<comment type="caution">
    <text evidence="1">The sequence shown here is derived from an EMBL/GenBank/DDBJ whole genome shotgun (WGS) entry which is preliminary data.</text>
</comment>
<sequence>MFFILCVLAALISAMFVASVISTVTALRREQEEMKMLVERSRQF</sequence>
<evidence type="ECO:0000313" key="2">
    <source>
        <dbReference type="Proteomes" id="UP001235269"/>
    </source>
</evidence>